<dbReference type="Proteomes" id="UP000187203">
    <property type="component" value="Unassembled WGS sequence"/>
</dbReference>
<organism evidence="3 4">
    <name type="scientific">Corchorus olitorius</name>
    <dbReference type="NCBI Taxonomy" id="93759"/>
    <lineage>
        <taxon>Eukaryota</taxon>
        <taxon>Viridiplantae</taxon>
        <taxon>Streptophyta</taxon>
        <taxon>Embryophyta</taxon>
        <taxon>Tracheophyta</taxon>
        <taxon>Spermatophyta</taxon>
        <taxon>Magnoliopsida</taxon>
        <taxon>eudicotyledons</taxon>
        <taxon>Gunneridae</taxon>
        <taxon>Pentapetalae</taxon>
        <taxon>rosids</taxon>
        <taxon>malvids</taxon>
        <taxon>Malvales</taxon>
        <taxon>Malvaceae</taxon>
        <taxon>Grewioideae</taxon>
        <taxon>Apeibeae</taxon>
        <taxon>Corchorus</taxon>
    </lineage>
</organism>
<sequence length="81" mass="8827">MASSSKSNNMNKAIVFVALFGLLLGVLARSCVQVEEEINGSHFEQQFVVTVEIFATIVSSTFNLLLAILGSIYPIHLIDAR</sequence>
<feature type="chain" id="PRO_5012774318" evidence="2">
    <location>
        <begin position="29"/>
        <end position="81"/>
    </location>
</feature>
<gene>
    <name evidence="3" type="ORF">COLO4_35258</name>
</gene>
<evidence type="ECO:0000256" key="1">
    <source>
        <dbReference type="SAM" id="Phobius"/>
    </source>
</evidence>
<evidence type="ECO:0000313" key="4">
    <source>
        <dbReference type="Proteomes" id="UP000187203"/>
    </source>
</evidence>
<proteinExistence type="predicted"/>
<keyword evidence="2" id="KW-0732">Signal</keyword>
<keyword evidence="1" id="KW-0472">Membrane</keyword>
<evidence type="ECO:0000256" key="2">
    <source>
        <dbReference type="SAM" id="SignalP"/>
    </source>
</evidence>
<evidence type="ECO:0000313" key="3">
    <source>
        <dbReference type="EMBL" id="OMO57593.1"/>
    </source>
</evidence>
<reference evidence="4" key="1">
    <citation type="submission" date="2013-09" db="EMBL/GenBank/DDBJ databases">
        <title>Corchorus olitorius genome sequencing.</title>
        <authorList>
            <person name="Alam M."/>
            <person name="Haque M.S."/>
            <person name="Islam M.S."/>
            <person name="Emdad E.M."/>
            <person name="Islam M.M."/>
            <person name="Ahmed B."/>
            <person name="Halim A."/>
            <person name="Hossen Q.M.M."/>
            <person name="Hossain M.Z."/>
            <person name="Ahmed R."/>
            <person name="Khan M.M."/>
            <person name="Islam R."/>
            <person name="Rashid M.M."/>
            <person name="Khan S.A."/>
            <person name="Rahman M.S."/>
            <person name="Alam M."/>
            <person name="Yahiya A.S."/>
            <person name="Khan M.S."/>
            <person name="Azam M.S."/>
            <person name="Haque T."/>
            <person name="Lashkar M.Z.H."/>
            <person name="Akhand A.I."/>
            <person name="Morshed G."/>
            <person name="Roy S."/>
            <person name="Uddin K.S."/>
            <person name="Rabeya T."/>
            <person name="Hossain A.S."/>
            <person name="Chowdhury A."/>
            <person name="Snigdha A.R."/>
            <person name="Mortoza M.S."/>
            <person name="Matin S.A."/>
            <person name="Hoque S.M.E."/>
            <person name="Islam M.K."/>
            <person name="Roy D.K."/>
            <person name="Haider R."/>
            <person name="Moosa M.M."/>
            <person name="Elias S.M."/>
            <person name="Hasan A.M."/>
            <person name="Jahan S."/>
            <person name="Shafiuddin M."/>
            <person name="Mahmood N."/>
            <person name="Shommy N.S."/>
        </authorList>
    </citation>
    <scope>NUCLEOTIDE SEQUENCE [LARGE SCALE GENOMIC DNA]</scope>
    <source>
        <strain evidence="4">cv. O-4</strain>
    </source>
</reference>
<keyword evidence="1" id="KW-0812">Transmembrane</keyword>
<name>A0A1R3GHN0_9ROSI</name>
<accession>A0A1R3GHN0</accession>
<feature type="signal peptide" evidence="2">
    <location>
        <begin position="1"/>
        <end position="28"/>
    </location>
</feature>
<dbReference type="AlphaFoldDB" id="A0A1R3GHN0"/>
<keyword evidence="1" id="KW-1133">Transmembrane helix</keyword>
<feature type="transmembrane region" description="Helical" evidence="1">
    <location>
        <begin position="52"/>
        <end position="75"/>
    </location>
</feature>
<dbReference type="EMBL" id="AWUE01022520">
    <property type="protein sequence ID" value="OMO57593.1"/>
    <property type="molecule type" value="Genomic_DNA"/>
</dbReference>
<keyword evidence="4" id="KW-1185">Reference proteome</keyword>
<comment type="caution">
    <text evidence="3">The sequence shown here is derived from an EMBL/GenBank/DDBJ whole genome shotgun (WGS) entry which is preliminary data.</text>
</comment>
<protein>
    <submittedName>
        <fullName evidence="3">Protein C15H7.4</fullName>
    </submittedName>
</protein>